<protein>
    <recommendedName>
        <fullName evidence="1">Dinitrogenase iron-molybdenum cofactor biosynthesis domain-containing protein</fullName>
    </recommendedName>
</protein>
<dbReference type="SUPFAM" id="SSF53146">
    <property type="entry name" value="Nitrogenase accessory factor-like"/>
    <property type="match status" value="1"/>
</dbReference>
<evidence type="ECO:0000313" key="3">
    <source>
        <dbReference type="Proteomes" id="UP000256923"/>
    </source>
</evidence>
<name>A0A1Q1KXK5_VIBAN</name>
<accession>A0A1Q1KXK5</accession>
<gene>
    <name evidence="2" type="ORF">DYL72_14520</name>
</gene>
<evidence type="ECO:0000313" key="2">
    <source>
        <dbReference type="EMBL" id="AZS26503.1"/>
    </source>
</evidence>
<organism evidence="2 3">
    <name type="scientific">Vibrio anguillarum</name>
    <name type="common">Listonella anguillarum</name>
    <dbReference type="NCBI Taxonomy" id="55601"/>
    <lineage>
        <taxon>Bacteria</taxon>
        <taxon>Pseudomonadati</taxon>
        <taxon>Pseudomonadota</taxon>
        <taxon>Gammaproteobacteria</taxon>
        <taxon>Vibrionales</taxon>
        <taxon>Vibrionaceae</taxon>
        <taxon>Vibrio</taxon>
    </lineage>
</organism>
<dbReference type="EMBL" id="CP034672">
    <property type="protein sequence ID" value="AZS26503.1"/>
    <property type="molecule type" value="Genomic_DNA"/>
</dbReference>
<reference evidence="2 3" key="1">
    <citation type="submission" date="2018-12" db="EMBL/GenBank/DDBJ databases">
        <title>Characterization and Draft Genome of Vibrio anguillarum J360 Marine Pathogen Isolated from an Outbreak in Lumpfish (Cyclopterus lumpus).</title>
        <authorList>
            <person name="Vasquez J.I."/>
            <person name="Cao T."/>
            <person name="Chakraborty S."/>
            <person name="Gnanagobal H."/>
            <person name="Wescot J."/>
            <person name="Boyce D."/>
            <person name="Santander J."/>
        </authorList>
    </citation>
    <scope>NUCLEOTIDE SEQUENCE [LARGE SCALE GENOMIC DNA]</scope>
    <source>
        <strain evidence="2 3">J360</strain>
    </source>
</reference>
<dbReference type="InterPro" id="IPR036105">
    <property type="entry name" value="DiNase_FeMo-co_biosyn_sf"/>
</dbReference>
<dbReference type="Pfam" id="PF02579">
    <property type="entry name" value="Nitro_FeMo-Co"/>
    <property type="match status" value="1"/>
</dbReference>
<feature type="domain" description="Dinitrogenase iron-molybdenum cofactor biosynthesis" evidence="1">
    <location>
        <begin position="14"/>
        <end position="88"/>
    </location>
</feature>
<dbReference type="Proteomes" id="UP000256923">
    <property type="component" value="Chromosome 1"/>
</dbReference>
<dbReference type="InterPro" id="IPR003731">
    <property type="entry name" value="Di-Nase_FeMo-co_biosynth"/>
</dbReference>
<dbReference type="Gene3D" id="3.30.420.130">
    <property type="entry name" value="Dinitrogenase iron-molybdenum cofactor biosynthesis domain"/>
    <property type="match status" value="1"/>
</dbReference>
<evidence type="ECO:0000259" key="1">
    <source>
        <dbReference type="Pfam" id="PF02579"/>
    </source>
</evidence>
<dbReference type="AlphaFoldDB" id="A0A1Q1KXK5"/>
<proteinExistence type="predicted"/>
<dbReference type="RefSeq" id="WP_019282871.1">
    <property type="nucleotide sequence ID" value="NZ_RCUB01000018.1"/>
</dbReference>
<sequence length="160" mass="17530">MIYAIPCDQNSPFNHFAKAPQLMIVDDTTATSQRIDVTKTEGSCGHKKQLLALLRENRVDAVIVRNIGQNMLAAILEKKIAVYYAPRGSQLTSLHPNHLLPVTDVSFGKPSANKSKKRCASQCGSKKVGKHNKLAPRMLSPTTIEALKKVLKVKAIVEGK</sequence>